<reference evidence="2 3" key="1">
    <citation type="submission" date="2019-11" db="EMBL/GenBank/DDBJ databases">
        <title>Genome sequences of 17 halophilic strains isolated from different environments.</title>
        <authorList>
            <person name="Furrow R.E."/>
        </authorList>
    </citation>
    <scope>NUCLEOTIDE SEQUENCE [LARGE SCALE GENOMIC DNA]</scope>
    <source>
        <strain evidence="2 3">SL-4</strain>
    </source>
</reference>
<keyword evidence="1" id="KW-1133">Transmembrane helix</keyword>
<comment type="caution">
    <text evidence="2">The sequence shown here is derived from an EMBL/GenBank/DDBJ whole genome shotgun (WGS) entry which is preliminary data.</text>
</comment>
<protein>
    <submittedName>
        <fullName evidence="2">Uncharacterized protein</fullName>
    </submittedName>
</protein>
<evidence type="ECO:0000313" key="3">
    <source>
        <dbReference type="Proteomes" id="UP000450457"/>
    </source>
</evidence>
<feature type="transmembrane region" description="Helical" evidence="1">
    <location>
        <begin position="154"/>
        <end position="175"/>
    </location>
</feature>
<gene>
    <name evidence="2" type="ORF">GLW00_13025</name>
</gene>
<dbReference type="RefSeq" id="WP_160914722.1">
    <property type="nucleotide sequence ID" value="NZ_WMFA01000004.1"/>
</dbReference>
<keyword evidence="1" id="KW-0812">Transmembrane</keyword>
<dbReference type="OrthoDB" id="2596219at2"/>
<dbReference type="Proteomes" id="UP000450457">
    <property type="component" value="Unassembled WGS sequence"/>
</dbReference>
<feature type="transmembrane region" description="Helical" evidence="1">
    <location>
        <begin position="51"/>
        <end position="68"/>
    </location>
</feature>
<feature type="transmembrane region" description="Helical" evidence="1">
    <location>
        <begin position="130"/>
        <end position="148"/>
    </location>
</feature>
<dbReference type="AlphaFoldDB" id="A0A845FBR0"/>
<evidence type="ECO:0000256" key="1">
    <source>
        <dbReference type="SAM" id="Phobius"/>
    </source>
</evidence>
<keyword evidence="1" id="KW-0472">Membrane</keyword>
<evidence type="ECO:0000313" key="2">
    <source>
        <dbReference type="EMBL" id="MYL71783.1"/>
    </source>
</evidence>
<accession>A0A845FBR0</accession>
<feature type="transmembrane region" description="Helical" evidence="1">
    <location>
        <begin position="88"/>
        <end position="109"/>
    </location>
</feature>
<name>A0A845FBR0_9BACI</name>
<sequence>MNPFYRIFGGLLLVLIDIHLGQIEILADFIGYLMVLSALNGMDGNLKGMKGARTTALVISILAIPLAFIGQPTGTTMGVSISTDLVTIYHQFTTIVHLILAYFLFYVFMDWSRKEGKEELRKRTHKLFRFYLGAHILYFVLIPFSINIPENVTIPLFILGLGALLIMEIAFLVLIRTYHKEHQNIVPM</sequence>
<dbReference type="GeneID" id="78007925"/>
<organism evidence="2 3">
    <name type="scientific">Halobacillus litoralis</name>
    <dbReference type="NCBI Taxonomy" id="45668"/>
    <lineage>
        <taxon>Bacteria</taxon>
        <taxon>Bacillati</taxon>
        <taxon>Bacillota</taxon>
        <taxon>Bacilli</taxon>
        <taxon>Bacillales</taxon>
        <taxon>Bacillaceae</taxon>
        <taxon>Halobacillus</taxon>
    </lineage>
</organism>
<proteinExistence type="predicted"/>
<dbReference type="EMBL" id="WMFA01000004">
    <property type="protein sequence ID" value="MYL71783.1"/>
    <property type="molecule type" value="Genomic_DNA"/>
</dbReference>
<feature type="transmembrane region" description="Helical" evidence="1">
    <location>
        <begin position="20"/>
        <end position="39"/>
    </location>
</feature>